<organism evidence="1">
    <name type="scientific">marine sediment metagenome</name>
    <dbReference type="NCBI Taxonomy" id="412755"/>
    <lineage>
        <taxon>unclassified sequences</taxon>
        <taxon>metagenomes</taxon>
        <taxon>ecological metagenomes</taxon>
    </lineage>
</organism>
<sequence>MSKTIKAACLVLVLGFVGCGQGSDDKVSVNDFSCKEVWMKDGVIIEDYRAARVGWIEQYYLCKEGRWNEFLIKGGGFGMGSDGEISFVAHGTTIGIGRGGARITYELREIKHDQD</sequence>
<accession>A0A0F9MRL3</accession>
<name>A0A0F9MRL3_9ZZZZ</name>
<protein>
    <recommendedName>
        <fullName evidence="2">Lipoprotein</fullName>
    </recommendedName>
</protein>
<comment type="caution">
    <text evidence="1">The sequence shown here is derived from an EMBL/GenBank/DDBJ whole genome shotgun (WGS) entry which is preliminary data.</text>
</comment>
<dbReference type="EMBL" id="LAZR01005186">
    <property type="protein sequence ID" value="KKN02067.1"/>
    <property type="molecule type" value="Genomic_DNA"/>
</dbReference>
<gene>
    <name evidence="1" type="ORF">LCGC14_1121460</name>
</gene>
<dbReference type="AlphaFoldDB" id="A0A0F9MRL3"/>
<evidence type="ECO:0000313" key="1">
    <source>
        <dbReference type="EMBL" id="KKN02067.1"/>
    </source>
</evidence>
<proteinExistence type="predicted"/>
<dbReference type="PROSITE" id="PS51257">
    <property type="entry name" value="PROKAR_LIPOPROTEIN"/>
    <property type="match status" value="1"/>
</dbReference>
<evidence type="ECO:0008006" key="2">
    <source>
        <dbReference type="Google" id="ProtNLM"/>
    </source>
</evidence>
<reference evidence="1" key="1">
    <citation type="journal article" date="2015" name="Nature">
        <title>Complex archaea that bridge the gap between prokaryotes and eukaryotes.</title>
        <authorList>
            <person name="Spang A."/>
            <person name="Saw J.H."/>
            <person name="Jorgensen S.L."/>
            <person name="Zaremba-Niedzwiedzka K."/>
            <person name="Martijn J."/>
            <person name="Lind A.E."/>
            <person name="van Eijk R."/>
            <person name="Schleper C."/>
            <person name="Guy L."/>
            <person name="Ettema T.J."/>
        </authorList>
    </citation>
    <scope>NUCLEOTIDE SEQUENCE</scope>
</reference>